<dbReference type="InterPro" id="IPR037126">
    <property type="entry name" value="PdaC/RsiV-like_sf"/>
</dbReference>
<keyword evidence="3" id="KW-1185">Reference proteome</keyword>
<dbReference type="Gene3D" id="3.30.565.40">
    <property type="entry name" value="Fervidobacterium nodosum Rt17-B1 like"/>
    <property type="match status" value="1"/>
</dbReference>
<dbReference type="PROSITE" id="PS51257">
    <property type="entry name" value="PROKAR_LIPOPROTEIN"/>
    <property type="match status" value="1"/>
</dbReference>
<protein>
    <recommendedName>
        <fullName evidence="1">DUF3298 domain-containing protein</fullName>
    </recommendedName>
</protein>
<name>V2URW9_9GAMM</name>
<dbReference type="EMBL" id="AYEU01000006">
    <property type="protein sequence ID" value="ESK51380.1"/>
    <property type="molecule type" value="Genomic_DNA"/>
</dbReference>
<dbReference type="STRING" id="396323.VH98_01500"/>
<dbReference type="Gene3D" id="3.90.640.20">
    <property type="entry name" value="Heat-shock cognate protein, ATPase"/>
    <property type="match status" value="1"/>
</dbReference>
<dbReference type="InterPro" id="IPR021729">
    <property type="entry name" value="DUF3298"/>
</dbReference>
<feature type="domain" description="DUF3298" evidence="1">
    <location>
        <begin position="174"/>
        <end position="243"/>
    </location>
</feature>
<organism evidence="2 3">
    <name type="scientific">Acinetobacter brisouii CIP 110357</name>
    <dbReference type="NCBI Taxonomy" id="1341683"/>
    <lineage>
        <taxon>Bacteria</taxon>
        <taxon>Pseudomonadati</taxon>
        <taxon>Pseudomonadota</taxon>
        <taxon>Gammaproteobacteria</taxon>
        <taxon>Moraxellales</taxon>
        <taxon>Moraxellaceae</taxon>
        <taxon>Acinetobacter</taxon>
    </lineage>
</organism>
<evidence type="ECO:0000313" key="3">
    <source>
        <dbReference type="Proteomes" id="UP000018418"/>
    </source>
</evidence>
<dbReference type="PATRIC" id="fig|1341683.3.peg.1879"/>
<accession>V2URW9</accession>
<comment type="caution">
    <text evidence="2">The sequence shown here is derived from an EMBL/GenBank/DDBJ whole genome shotgun (WGS) entry which is preliminary data.</text>
</comment>
<sequence>MLNYKHKILNCCVGAVLVSVLSACHDNQQSQHTQETSSASQSLSQTASIPLIQAKTQPIILPKVEVCEKDECTSYQLATVQTNVDWIDGFFLKRFKKDFPLAFNPPASEPTASQAQHLTQSSNSALVRYLGQNANLASFVIESETYNQGAAHGMYHKEYVIFDLKTKKRIMVDDLLQTQVQQKLLNALYEANQNWFTQHQFAKEKLEITDNFYYGANGIVFVYPLYEMASYAEGMTELTLPYSMAKGLIRAEYLPK</sequence>
<dbReference type="AlphaFoldDB" id="V2URW9"/>
<evidence type="ECO:0000313" key="2">
    <source>
        <dbReference type="EMBL" id="ESK51380.1"/>
    </source>
</evidence>
<proteinExistence type="predicted"/>
<dbReference type="RefSeq" id="WP_004899953.1">
    <property type="nucleotide sequence ID" value="NZ_BBTI01000002.1"/>
</dbReference>
<reference evidence="2 3" key="1">
    <citation type="submission" date="2013-10" db="EMBL/GenBank/DDBJ databases">
        <title>The Genome Sequence of Acinetobacter brisouii CIP 110357.</title>
        <authorList>
            <consortium name="The Broad Institute Genomics Platform"/>
            <consortium name="The Broad Institute Genome Sequencing Center for Infectious Disease"/>
            <person name="Cerqueira G."/>
            <person name="Feldgarden M."/>
            <person name="Courvalin P."/>
            <person name="Grillot-Courvalin C."/>
            <person name="Clermont D."/>
            <person name="Rocha E."/>
            <person name="Yoon E.-J."/>
            <person name="Nemec A."/>
            <person name="Young S.K."/>
            <person name="Zeng Q."/>
            <person name="Gargeya S."/>
            <person name="Fitzgerald M."/>
            <person name="Abouelleil A."/>
            <person name="Alvarado L."/>
            <person name="Berlin A.M."/>
            <person name="Chapman S.B."/>
            <person name="Gainer-Dewar J."/>
            <person name="Goldberg J."/>
            <person name="Gnerre S."/>
            <person name="Griggs A."/>
            <person name="Gujja S."/>
            <person name="Hansen M."/>
            <person name="Howarth C."/>
            <person name="Imamovic A."/>
            <person name="Ireland A."/>
            <person name="Larimer J."/>
            <person name="McCowan C."/>
            <person name="Murphy C."/>
            <person name="Pearson M."/>
            <person name="Poon T.W."/>
            <person name="Priest M."/>
            <person name="Roberts A."/>
            <person name="Saif S."/>
            <person name="Shea T."/>
            <person name="Sykes S."/>
            <person name="Wortman J."/>
            <person name="Nusbaum C."/>
            <person name="Birren B."/>
        </authorList>
    </citation>
    <scope>NUCLEOTIDE SEQUENCE [LARGE SCALE GENOMIC DNA]</scope>
    <source>
        <strain evidence="2 3">CIP 110357</strain>
    </source>
</reference>
<dbReference type="Proteomes" id="UP000018418">
    <property type="component" value="Unassembled WGS sequence"/>
</dbReference>
<dbReference type="Pfam" id="PF11738">
    <property type="entry name" value="DUF3298"/>
    <property type="match status" value="1"/>
</dbReference>
<evidence type="ECO:0000259" key="1">
    <source>
        <dbReference type="Pfam" id="PF11738"/>
    </source>
</evidence>
<gene>
    <name evidence="2" type="ORF">P255_01894</name>
</gene>
<dbReference type="HOGENOM" id="CLU_081540_0_0_6"/>